<keyword evidence="2" id="KW-1185">Reference proteome</keyword>
<protein>
    <recommendedName>
        <fullName evidence="3">Lipocalin-like domain-containing protein</fullName>
    </recommendedName>
</protein>
<proteinExistence type="predicted"/>
<evidence type="ECO:0000313" key="2">
    <source>
        <dbReference type="Proteomes" id="UP000010796"/>
    </source>
</evidence>
<dbReference type="KEGG" id="evi:Echvi_2869"/>
<accession>L0G1D6</accession>
<evidence type="ECO:0000313" key="1">
    <source>
        <dbReference type="EMBL" id="AGA79108.1"/>
    </source>
</evidence>
<organism evidence="1 2">
    <name type="scientific">Echinicola vietnamensis (strain DSM 17526 / LMG 23754 / KMM 6221)</name>
    <dbReference type="NCBI Taxonomy" id="926556"/>
    <lineage>
        <taxon>Bacteria</taxon>
        <taxon>Pseudomonadati</taxon>
        <taxon>Bacteroidota</taxon>
        <taxon>Cytophagia</taxon>
        <taxon>Cytophagales</taxon>
        <taxon>Cyclobacteriaceae</taxon>
        <taxon>Echinicola</taxon>
    </lineage>
</organism>
<evidence type="ECO:0008006" key="3">
    <source>
        <dbReference type="Google" id="ProtNLM"/>
    </source>
</evidence>
<reference evidence="2" key="1">
    <citation type="submission" date="2012-02" db="EMBL/GenBank/DDBJ databases">
        <title>The complete genome of Echinicola vietnamensis DSM 17526.</title>
        <authorList>
            <person name="Lucas S."/>
            <person name="Copeland A."/>
            <person name="Lapidus A."/>
            <person name="Glavina del Rio T."/>
            <person name="Dalin E."/>
            <person name="Tice H."/>
            <person name="Bruce D."/>
            <person name="Goodwin L."/>
            <person name="Pitluck S."/>
            <person name="Peters L."/>
            <person name="Ovchinnikova G."/>
            <person name="Teshima H."/>
            <person name="Kyrpides N."/>
            <person name="Mavromatis K."/>
            <person name="Ivanova N."/>
            <person name="Brettin T."/>
            <person name="Detter J.C."/>
            <person name="Han C."/>
            <person name="Larimer F."/>
            <person name="Land M."/>
            <person name="Hauser L."/>
            <person name="Markowitz V."/>
            <person name="Cheng J.-F."/>
            <person name="Hugenholtz P."/>
            <person name="Woyke T."/>
            <person name="Wu D."/>
            <person name="Brambilla E."/>
            <person name="Klenk H.-P."/>
            <person name="Eisen J.A."/>
        </authorList>
    </citation>
    <scope>NUCLEOTIDE SEQUENCE [LARGE SCALE GENOMIC DNA]</scope>
    <source>
        <strain evidence="2">DSM 17526 / LMG 23754 / KMM 6221</strain>
    </source>
</reference>
<dbReference type="HOGENOM" id="CLU_1515600_0_0_10"/>
<dbReference type="RefSeq" id="WP_015266660.1">
    <property type="nucleotide sequence ID" value="NC_019904.1"/>
</dbReference>
<dbReference type="Proteomes" id="UP000010796">
    <property type="component" value="Chromosome"/>
</dbReference>
<name>L0G1D6_ECHVK</name>
<dbReference type="EMBL" id="CP003346">
    <property type="protein sequence ID" value="AGA79108.1"/>
    <property type="molecule type" value="Genomic_DNA"/>
</dbReference>
<dbReference type="AlphaFoldDB" id="L0G1D6"/>
<gene>
    <name evidence="1" type="ordered locus">Echvi_2869</name>
</gene>
<sequence>MKATFLRTLLLSCAAACMISCTEDLQDLVVAPSIVGKWTLETVEYDVRTDVINNGEMYSINHSGLADIHGLTMDISDDPTNTFLAEGYYTIEVPADLAGSTFKDIFPFSDIFKRGTWSKETDRLMYFNFEGLPAIKAKIIKFSEKKLIISYDITNQDEIEGVACTHTVHGLYTFSKE</sequence>
<dbReference type="OrthoDB" id="837989at2"/>